<dbReference type="PANTHER" id="PTHR31147">
    <property type="entry name" value="ACYL TRANSFERASE 4"/>
    <property type="match status" value="1"/>
</dbReference>
<evidence type="ECO:0000256" key="1">
    <source>
        <dbReference type="ARBA" id="ARBA00009861"/>
    </source>
</evidence>
<evidence type="ECO:0000313" key="3">
    <source>
        <dbReference type="EMBL" id="WKA03624.1"/>
    </source>
</evidence>
<dbReference type="EMBL" id="CP126661">
    <property type="protein sequence ID" value="WKA03624.1"/>
    <property type="molecule type" value="Genomic_DNA"/>
</dbReference>
<sequence>MAQRLNFQVHVEFKYLSNIDDQIGLRNHLPFVHFYPPNKALPALDTVVMVKQGVVFHEANANIPIAQLEMMDGGLKPPFPMWDRLLIDDIWGKYLITDSPWLHMQVIRLSCGGFVLAHTFNHSIFDTHGAYLFIIALFEFCLVRFVFGEEENLLKESRKLHSSLVSVFCFL</sequence>
<keyword evidence="4" id="KW-1185">Reference proteome</keyword>
<comment type="similarity">
    <text evidence="1">Belongs to the plant acyltransferase family.</text>
</comment>
<evidence type="ECO:0000313" key="4">
    <source>
        <dbReference type="Proteomes" id="UP001227230"/>
    </source>
</evidence>
<dbReference type="InterPro" id="IPR050898">
    <property type="entry name" value="Plant_acyltransferase"/>
</dbReference>
<proteinExistence type="inferred from homology"/>
<protein>
    <submittedName>
        <fullName evidence="3">Uncharacterized protein</fullName>
    </submittedName>
</protein>
<dbReference type="PANTHER" id="PTHR31147:SF66">
    <property type="entry name" value="OS05G0315700 PROTEIN"/>
    <property type="match status" value="1"/>
</dbReference>
<organism evidence="3 4">
    <name type="scientific">Vitis vinifera</name>
    <name type="common">Grape</name>
    <dbReference type="NCBI Taxonomy" id="29760"/>
    <lineage>
        <taxon>Eukaryota</taxon>
        <taxon>Viridiplantae</taxon>
        <taxon>Streptophyta</taxon>
        <taxon>Embryophyta</taxon>
        <taxon>Tracheophyta</taxon>
        <taxon>Spermatophyta</taxon>
        <taxon>Magnoliopsida</taxon>
        <taxon>eudicotyledons</taxon>
        <taxon>Gunneridae</taxon>
        <taxon>Pentapetalae</taxon>
        <taxon>rosids</taxon>
        <taxon>Vitales</taxon>
        <taxon>Vitaceae</taxon>
        <taxon>Viteae</taxon>
        <taxon>Vitis</taxon>
    </lineage>
</organism>
<dbReference type="Gene3D" id="3.30.559.10">
    <property type="entry name" value="Chloramphenicol acetyltransferase-like domain"/>
    <property type="match status" value="1"/>
</dbReference>
<dbReference type="InterPro" id="IPR023213">
    <property type="entry name" value="CAT-like_dom_sf"/>
</dbReference>
<gene>
    <name evidence="3" type="ORF">VitviT2T_021724</name>
</gene>
<accession>A0ABY9D8B6</accession>
<keyword evidence="2" id="KW-0808">Transferase</keyword>
<dbReference type="Proteomes" id="UP001227230">
    <property type="component" value="Chromosome 14"/>
</dbReference>
<dbReference type="Pfam" id="PF02458">
    <property type="entry name" value="Transferase"/>
    <property type="match status" value="1"/>
</dbReference>
<evidence type="ECO:0000256" key="2">
    <source>
        <dbReference type="ARBA" id="ARBA00022679"/>
    </source>
</evidence>
<name>A0ABY9D8B6_VITVI</name>
<reference evidence="3 4" key="1">
    <citation type="journal article" date="2023" name="Hortic Res">
        <title>The complete reference genome for grapevine (Vitis vinifera L.) genetics and breeding.</title>
        <authorList>
            <person name="Shi X."/>
            <person name="Cao S."/>
            <person name="Wang X."/>
            <person name="Huang S."/>
            <person name="Wang Y."/>
            <person name="Liu Z."/>
            <person name="Liu W."/>
            <person name="Leng X."/>
            <person name="Peng Y."/>
            <person name="Wang N."/>
            <person name="Wang Y."/>
            <person name="Ma Z."/>
            <person name="Xu X."/>
            <person name="Zhang F."/>
            <person name="Xue H."/>
            <person name="Zhong H."/>
            <person name="Wang Y."/>
            <person name="Zhang K."/>
            <person name="Velt A."/>
            <person name="Avia K."/>
            <person name="Holtgrawe D."/>
            <person name="Grimplet J."/>
            <person name="Matus J.T."/>
            <person name="Ware D."/>
            <person name="Wu X."/>
            <person name="Wang H."/>
            <person name="Liu C."/>
            <person name="Fang Y."/>
            <person name="Rustenholz C."/>
            <person name="Cheng Z."/>
            <person name="Xiao H."/>
            <person name="Zhou Y."/>
        </authorList>
    </citation>
    <scope>NUCLEOTIDE SEQUENCE [LARGE SCALE GENOMIC DNA]</scope>
    <source>
        <strain evidence="4">cv. Pinot noir / PN40024</strain>
        <tissue evidence="3">Leaf</tissue>
    </source>
</reference>